<dbReference type="GO" id="GO:0071949">
    <property type="term" value="F:FAD binding"/>
    <property type="evidence" value="ECO:0007669"/>
    <property type="project" value="InterPro"/>
</dbReference>
<dbReference type="InterPro" id="IPR050416">
    <property type="entry name" value="FAD-linked_Oxidoreductase"/>
</dbReference>
<dbReference type="Pfam" id="PF01565">
    <property type="entry name" value="FAD_binding_4"/>
    <property type="match status" value="1"/>
</dbReference>
<accession>A0AA39XVE9</accession>
<dbReference type="Proteomes" id="UP001174936">
    <property type="component" value="Unassembled WGS sequence"/>
</dbReference>
<dbReference type="PANTHER" id="PTHR42973:SF34">
    <property type="entry name" value="FAD BINDING DOMAIN PROTEIN (AFU_ORTHOLOGUE AFUA_3G02770)"/>
    <property type="match status" value="1"/>
</dbReference>
<comment type="similarity">
    <text evidence="1">Belongs to the oxygen-dependent FAD-linked oxidoreductase family.</text>
</comment>
<reference evidence="7" key="1">
    <citation type="submission" date="2023-06" db="EMBL/GenBank/DDBJ databases">
        <title>Genome-scale phylogeny and comparative genomics of the fungal order Sordariales.</title>
        <authorList>
            <consortium name="Lawrence Berkeley National Laboratory"/>
            <person name="Hensen N."/>
            <person name="Bonometti L."/>
            <person name="Westerberg I."/>
            <person name="Brannstrom I.O."/>
            <person name="Guillou S."/>
            <person name="Cros-Aarteil S."/>
            <person name="Calhoun S."/>
            <person name="Haridas S."/>
            <person name="Kuo A."/>
            <person name="Mondo S."/>
            <person name="Pangilinan J."/>
            <person name="Riley R."/>
            <person name="Labutti K."/>
            <person name="Andreopoulos B."/>
            <person name="Lipzen A."/>
            <person name="Chen C."/>
            <person name="Yanf M."/>
            <person name="Daum C."/>
            <person name="Ng V."/>
            <person name="Clum A."/>
            <person name="Steindorff A."/>
            <person name="Ohm R."/>
            <person name="Martin F."/>
            <person name="Silar P."/>
            <person name="Natvig D."/>
            <person name="Lalanne C."/>
            <person name="Gautier V."/>
            <person name="Ament-Velasquez S.L."/>
            <person name="Kruys A."/>
            <person name="Hutchinson M.I."/>
            <person name="Powell A.J."/>
            <person name="Barry K."/>
            <person name="Miller A.N."/>
            <person name="Grigoriev I.V."/>
            <person name="Debuchy R."/>
            <person name="Gladieux P."/>
            <person name="Thoren M.H."/>
            <person name="Johannesson H."/>
        </authorList>
    </citation>
    <scope>NUCLEOTIDE SEQUENCE</scope>
    <source>
        <strain evidence="7">SMH2532-1</strain>
    </source>
</reference>
<evidence type="ECO:0000313" key="7">
    <source>
        <dbReference type="EMBL" id="KAK0639795.1"/>
    </source>
</evidence>
<protein>
    <recommendedName>
        <fullName evidence="6">FAD-binding PCMH-type domain-containing protein</fullName>
    </recommendedName>
</protein>
<evidence type="ECO:0000256" key="5">
    <source>
        <dbReference type="SAM" id="SignalP"/>
    </source>
</evidence>
<dbReference type="SUPFAM" id="SSF56176">
    <property type="entry name" value="FAD-binding/transporter-associated domain-like"/>
    <property type="match status" value="1"/>
</dbReference>
<dbReference type="Gene3D" id="3.30.465.10">
    <property type="match status" value="1"/>
</dbReference>
<dbReference type="InterPro" id="IPR006094">
    <property type="entry name" value="Oxid_FAD_bind_N"/>
</dbReference>
<feature type="chain" id="PRO_5041264020" description="FAD-binding PCMH-type domain-containing protein" evidence="5">
    <location>
        <begin position="21"/>
        <end position="513"/>
    </location>
</feature>
<feature type="signal peptide" evidence="5">
    <location>
        <begin position="1"/>
        <end position="20"/>
    </location>
</feature>
<evidence type="ECO:0000256" key="4">
    <source>
        <dbReference type="ARBA" id="ARBA00023002"/>
    </source>
</evidence>
<dbReference type="PROSITE" id="PS51387">
    <property type="entry name" value="FAD_PCMH"/>
    <property type="match status" value="1"/>
</dbReference>
<evidence type="ECO:0000256" key="2">
    <source>
        <dbReference type="ARBA" id="ARBA00022630"/>
    </source>
</evidence>
<dbReference type="AlphaFoldDB" id="A0AA39XVE9"/>
<evidence type="ECO:0000259" key="6">
    <source>
        <dbReference type="PROSITE" id="PS51387"/>
    </source>
</evidence>
<dbReference type="InterPro" id="IPR036318">
    <property type="entry name" value="FAD-bd_PCMH-like_sf"/>
</dbReference>
<dbReference type="EMBL" id="JAULSV010000007">
    <property type="protein sequence ID" value="KAK0639795.1"/>
    <property type="molecule type" value="Genomic_DNA"/>
</dbReference>
<evidence type="ECO:0000256" key="1">
    <source>
        <dbReference type="ARBA" id="ARBA00005466"/>
    </source>
</evidence>
<keyword evidence="8" id="KW-1185">Reference proteome</keyword>
<comment type="caution">
    <text evidence="7">The sequence shown here is derived from an EMBL/GenBank/DDBJ whole genome shotgun (WGS) entry which is preliminary data.</text>
</comment>
<gene>
    <name evidence="7" type="ORF">B0T16DRAFT_497794</name>
</gene>
<name>A0AA39XVE9_9PEZI</name>
<keyword evidence="4" id="KW-0560">Oxidoreductase</keyword>
<keyword evidence="3" id="KW-0274">FAD</keyword>
<evidence type="ECO:0000313" key="8">
    <source>
        <dbReference type="Proteomes" id="UP001174936"/>
    </source>
</evidence>
<dbReference type="InterPro" id="IPR016169">
    <property type="entry name" value="FAD-bd_PCMH_sub2"/>
</dbReference>
<evidence type="ECO:0000256" key="3">
    <source>
        <dbReference type="ARBA" id="ARBA00022827"/>
    </source>
</evidence>
<keyword evidence="2" id="KW-0285">Flavoprotein</keyword>
<dbReference type="PANTHER" id="PTHR42973">
    <property type="entry name" value="BINDING OXIDOREDUCTASE, PUTATIVE (AFU_ORTHOLOGUE AFUA_1G17690)-RELATED"/>
    <property type="match status" value="1"/>
</dbReference>
<sequence>MRFIGSSHLLLGYATLGVTAIDTNQQVPIQDSATKGCATACSDLAASYPKQLLIRNTTLYDDFIKTYWSKQQQDISPLCAFKPADANEVAVLVRLAKQTECPFAIRSGGHGMAASNVNDGISVSLENLNEITVSADKKTVNLGPGNIWSKVFETLEKDDIAVAGGRFTTVGVGGLITGGGISFFAPKMGWTCNTVVEYELVDPNGKILEVTKSSHPDLFWALCGAASNFGIVTRFTLETFPLPRGEIWGGMRISTEGEIPALLQASYNFGTKGVASDPEGAHILTLALHEGHKLGLAILSHANPESLGGEAPKVMKEFLDLPTIRDSTGVRTVNNLLTEMSYGELEPRRRKRSTATYRLDLELMHYTKDVCYEEFAKLSDIPNALTLCVFQIITKQQLEVSAKKGGNPLGLEPEDGPLLLLNTWFTWDDESFDARIEQAARIIVEKSVAFSKGAKRDVDYRYLNYAGEWQNVIASYGAKNLEKLAAVAEKYDAEGVIKTLRPAIFSLAGAPIS</sequence>
<organism evidence="7 8">
    <name type="scientific">Cercophora newfieldiana</name>
    <dbReference type="NCBI Taxonomy" id="92897"/>
    <lineage>
        <taxon>Eukaryota</taxon>
        <taxon>Fungi</taxon>
        <taxon>Dikarya</taxon>
        <taxon>Ascomycota</taxon>
        <taxon>Pezizomycotina</taxon>
        <taxon>Sordariomycetes</taxon>
        <taxon>Sordariomycetidae</taxon>
        <taxon>Sordariales</taxon>
        <taxon>Lasiosphaeriaceae</taxon>
        <taxon>Cercophora</taxon>
    </lineage>
</organism>
<dbReference type="GO" id="GO:0016491">
    <property type="term" value="F:oxidoreductase activity"/>
    <property type="evidence" value="ECO:0007669"/>
    <property type="project" value="UniProtKB-KW"/>
</dbReference>
<keyword evidence="5" id="KW-0732">Signal</keyword>
<dbReference type="InterPro" id="IPR016166">
    <property type="entry name" value="FAD-bd_PCMH"/>
</dbReference>
<feature type="domain" description="FAD-binding PCMH-type" evidence="6">
    <location>
        <begin position="73"/>
        <end position="242"/>
    </location>
</feature>
<proteinExistence type="inferred from homology"/>